<evidence type="ECO:0000256" key="5">
    <source>
        <dbReference type="ARBA" id="ARBA00048434"/>
    </source>
</evidence>
<dbReference type="GO" id="GO:0002939">
    <property type="term" value="P:tRNA N1-guanine methylation"/>
    <property type="evidence" value="ECO:0007669"/>
    <property type="project" value="TreeGrafter"/>
</dbReference>
<keyword evidence="4" id="KW-0949">S-adenosyl-L-methionine</keyword>
<organism evidence="10 11">
    <name type="scientific">Achlya hypogyna</name>
    <name type="common">Oomycete</name>
    <name type="synonym">Protoachlya hypogyna</name>
    <dbReference type="NCBI Taxonomy" id="1202772"/>
    <lineage>
        <taxon>Eukaryota</taxon>
        <taxon>Sar</taxon>
        <taxon>Stramenopiles</taxon>
        <taxon>Oomycota</taxon>
        <taxon>Saprolegniomycetes</taxon>
        <taxon>Saprolegniales</taxon>
        <taxon>Achlyaceae</taxon>
        <taxon>Achlya</taxon>
    </lineage>
</organism>
<dbReference type="AlphaFoldDB" id="A0A1V9ZRN8"/>
<keyword evidence="6" id="KW-0175">Coiled coil</keyword>
<dbReference type="InterPro" id="IPR038459">
    <property type="entry name" value="MT_TRM10-typ_sf"/>
</dbReference>
<evidence type="ECO:0000256" key="4">
    <source>
        <dbReference type="ARBA" id="ARBA00022691"/>
    </source>
</evidence>
<accession>A0A1V9ZRN8</accession>
<evidence type="ECO:0000256" key="3">
    <source>
        <dbReference type="ARBA" id="ARBA00022679"/>
    </source>
</evidence>
<dbReference type="CDD" id="cd18089">
    <property type="entry name" value="SPOUT_Trm10-like"/>
    <property type="match status" value="1"/>
</dbReference>
<keyword evidence="8" id="KW-1133">Transmembrane helix</keyword>
<keyword evidence="2" id="KW-0489">Methyltransferase</keyword>
<evidence type="ECO:0000313" key="10">
    <source>
        <dbReference type="EMBL" id="OQS00621.1"/>
    </source>
</evidence>
<keyword evidence="8" id="KW-0812">Transmembrane</keyword>
<evidence type="ECO:0000313" key="11">
    <source>
        <dbReference type="Proteomes" id="UP000243579"/>
    </source>
</evidence>
<name>A0A1V9ZRN8_ACHHY</name>
<dbReference type="InterPro" id="IPR007356">
    <property type="entry name" value="tRNA_m1G_MeTrfase_euk"/>
</dbReference>
<reference evidence="10 11" key="1">
    <citation type="journal article" date="2014" name="Genome Biol. Evol.">
        <title>The secreted proteins of Achlya hypogyna and Thraustotheca clavata identify the ancestral oomycete secretome and reveal gene acquisitions by horizontal gene transfer.</title>
        <authorList>
            <person name="Misner I."/>
            <person name="Blouin N."/>
            <person name="Leonard G."/>
            <person name="Richards T.A."/>
            <person name="Lane C.E."/>
        </authorList>
    </citation>
    <scope>NUCLEOTIDE SEQUENCE [LARGE SCALE GENOMIC DNA]</scope>
    <source>
        <strain evidence="10 11">ATCC 48635</strain>
    </source>
</reference>
<dbReference type="OrthoDB" id="278300at2759"/>
<evidence type="ECO:0000256" key="2">
    <source>
        <dbReference type="ARBA" id="ARBA00022603"/>
    </source>
</evidence>
<evidence type="ECO:0000259" key="9">
    <source>
        <dbReference type="PROSITE" id="PS51675"/>
    </source>
</evidence>
<dbReference type="GO" id="GO:0000049">
    <property type="term" value="F:tRNA binding"/>
    <property type="evidence" value="ECO:0007669"/>
    <property type="project" value="TreeGrafter"/>
</dbReference>
<feature type="coiled-coil region" evidence="6">
    <location>
        <begin position="87"/>
        <end position="114"/>
    </location>
</feature>
<feature type="transmembrane region" description="Helical" evidence="8">
    <location>
        <begin position="6"/>
        <end position="25"/>
    </location>
</feature>
<evidence type="ECO:0000256" key="1">
    <source>
        <dbReference type="ARBA" id="ARBA00012797"/>
    </source>
</evidence>
<dbReference type="EC" id="2.1.1.221" evidence="1"/>
<keyword evidence="8" id="KW-0472">Membrane</keyword>
<keyword evidence="3" id="KW-0808">Transferase</keyword>
<dbReference type="PANTHER" id="PTHR13563">
    <property type="entry name" value="TRNA (GUANINE-9-) METHYLTRANSFERASE"/>
    <property type="match status" value="1"/>
</dbReference>
<dbReference type="STRING" id="1202772.A0A1V9ZRN8"/>
<dbReference type="PANTHER" id="PTHR13563:SF13">
    <property type="entry name" value="TRNA METHYLTRANSFERASE 10 HOMOLOG A"/>
    <property type="match status" value="1"/>
</dbReference>
<evidence type="ECO:0000256" key="8">
    <source>
        <dbReference type="SAM" id="Phobius"/>
    </source>
</evidence>
<dbReference type="InterPro" id="IPR028564">
    <property type="entry name" value="MT_TRM10-typ"/>
</dbReference>
<evidence type="ECO:0000256" key="6">
    <source>
        <dbReference type="SAM" id="Coils"/>
    </source>
</evidence>
<proteinExistence type="predicted"/>
<dbReference type="GO" id="GO:0005634">
    <property type="term" value="C:nucleus"/>
    <property type="evidence" value="ECO:0007669"/>
    <property type="project" value="TreeGrafter"/>
</dbReference>
<protein>
    <recommendedName>
        <fullName evidence="1">tRNA (guanine(9)-N(1))-methyltransferase</fullName>
        <ecNumber evidence="1">2.1.1.221</ecNumber>
    </recommendedName>
</protein>
<dbReference type="Gene3D" id="3.40.1280.30">
    <property type="match status" value="1"/>
</dbReference>
<evidence type="ECO:0000256" key="7">
    <source>
        <dbReference type="SAM" id="MobiDB-lite"/>
    </source>
</evidence>
<dbReference type="EMBL" id="JNBR01000028">
    <property type="protein sequence ID" value="OQS00621.1"/>
    <property type="molecule type" value="Genomic_DNA"/>
</dbReference>
<gene>
    <name evidence="10" type="ORF">ACHHYP_18012</name>
</gene>
<sequence>MSRNPWTVALWVGVTIAVVAVTMWVQEVSDEAAAKKRAAKKQRRQDRIEYRRAQHDARRKDRKREQQAARQEADEAITSTLTPEEKKRYYEEKIAQKRLAKARLEDKLNSAMATGLRVVVDLAFLQEQTQRERNSVIKQAACAYGAMKKAEHPSLLSLHFASYHGEIAALCDKRGVGSWKATRHPEPIDEVFPNDELIFLSPDSPNVLTEVNPRAVYVIGGIVDRSVRKGQSLSKARGLGNVRTARLPVQETLHVRSNVLNIDTVLLSLLEFINCGDWATTFERTLPKRIYWPTEPTT</sequence>
<feature type="compositionally biased region" description="Basic and acidic residues" evidence="7">
    <location>
        <begin position="45"/>
        <end position="73"/>
    </location>
</feature>
<dbReference type="Proteomes" id="UP000243579">
    <property type="component" value="Unassembled WGS sequence"/>
</dbReference>
<feature type="domain" description="SAM-dependent MTase TRM10-type" evidence="9">
    <location>
        <begin position="104"/>
        <end position="293"/>
    </location>
</feature>
<dbReference type="GO" id="GO:0052905">
    <property type="term" value="F:tRNA (guanosine(9)-N1)-methyltransferase activity"/>
    <property type="evidence" value="ECO:0007669"/>
    <property type="project" value="UniProtKB-EC"/>
</dbReference>
<dbReference type="PROSITE" id="PS51675">
    <property type="entry name" value="SAM_MT_TRM10"/>
    <property type="match status" value="1"/>
</dbReference>
<comment type="caution">
    <text evidence="10">The sequence shown here is derived from an EMBL/GenBank/DDBJ whole genome shotgun (WGS) entry which is preliminary data.</text>
</comment>
<keyword evidence="11" id="KW-1185">Reference proteome</keyword>
<comment type="catalytic activity">
    <reaction evidence="5">
        <text>guanosine(9) in tRNA + S-adenosyl-L-methionine = N(1)-methylguanosine(9) in tRNA + S-adenosyl-L-homocysteine + H(+)</text>
        <dbReference type="Rhea" id="RHEA:43156"/>
        <dbReference type="Rhea" id="RHEA-COMP:10367"/>
        <dbReference type="Rhea" id="RHEA-COMP:10368"/>
        <dbReference type="ChEBI" id="CHEBI:15378"/>
        <dbReference type="ChEBI" id="CHEBI:57856"/>
        <dbReference type="ChEBI" id="CHEBI:59789"/>
        <dbReference type="ChEBI" id="CHEBI:73542"/>
        <dbReference type="ChEBI" id="CHEBI:74269"/>
        <dbReference type="EC" id="2.1.1.221"/>
    </reaction>
</comment>
<feature type="region of interest" description="Disordered" evidence="7">
    <location>
        <begin position="36"/>
        <end position="80"/>
    </location>
</feature>